<geneLocation type="plasmid" evidence="11">
    <name>pT132_2</name>
</geneLocation>
<keyword evidence="6 8" id="KW-0804">Transcription</keyword>
<dbReference type="Pfam" id="PF00940">
    <property type="entry name" value="RNA_pol"/>
    <property type="match status" value="1"/>
</dbReference>
<keyword evidence="5 8" id="KW-0548">Nucleotidyltransferase</keyword>
<dbReference type="InterPro" id="IPR043502">
    <property type="entry name" value="DNA/RNA_pol_sf"/>
</dbReference>
<keyword evidence="11" id="KW-0496">Mitochondrion</keyword>
<evidence type="ECO:0000259" key="10">
    <source>
        <dbReference type="Pfam" id="PF00940"/>
    </source>
</evidence>
<dbReference type="InterPro" id="IPR002092">
    <property type="entry name" value="DNA-dir_Rpol_phage-type"/>
</dbReference>
<evidence type="ECO:0000256" key="5">
    <source>
        <dbReference type="ARBA" id="ARBA00022695"/>
    </source>
</evidence>
<evidence type="ECO:0000256" key="7">
    <source>
        <dbReference type="ARBA" id="ARBA00048552"/>
    </source>
</evidence>
<keyword evidence="9" id="KW-0812">Transmembrane</keyword>
<dbReference type="GO" id="GO:0034245">
    <property type="term" value="C:mitochondrial DNA-directed RNA polymerase complex"/>
    <property type="evidence" value="ECO:0007669"/>
    <property type="project" value="TreeGrafter"/>
</dbReference>
<reference evidence="11" key="1">
    <citation type="journal article" date="2022" name="Curr. Genet.">
        <title>Horizontal transfer of tRNA genes to mitochondrial plasmids facilitates gene loss from fungal mitochondrial DNA.</title>
        <authorList>
            <person name="Nieuwenhuis M."/>
            <person name="Groeneveld J."/>
            <person name="Aanen D.K."/>
        </authorList>
    </citation>
    <scope>NUCLEOTIDE SEQUENCE</scope>
    <source>
        <plasmid evidence="11">pT132_2</plasmid>
    </source>
</reference>
<evidence type="ECO:0000256" key="4">
    <source>
        <dbReference type="ARBA" id="ARBA00022679"/>
    </source>
</evidence>
<sequence>MKMNIFFMFLSFFRNFGRGVIRLFNIDIRLNILLGVLILLVYTGIYYFYKTFSIINSFSTYHCIVFFFYFSCYNLIWGIGKGHGKGQGNGWGAKGSTSDINVAGRSNPYVKASFNANFDTFAYAFDMRTGGLRGDFRYYNTFTYNSFMIGKRDGNAVMKNANILLTSRGLIYNKNINLGVRQNYFIYLSNGLNASLGFNSFIHTSSVLNDDINNSINNTLINSNNDVAKSDIDGDLVNGYTLSKVGGIGGDITGSRGVISNINQENKCDNINVNEGIDIKHVSNCMLNRNLIDAELINKIDYEFYNFLVYFKLIQHLLKPKLHKQIINNLRSIFKDIGVSNNNIELLIIDIQEFVKHNNNNISNGAGYDTSNNNIKSKSLSSTLPEGNALLGGNEKGVRNSVAESLLLTLEKYAYNRGVQLNVERLDKLVTLIKNTLELKNKDLDIEVNKIIKQVEEECQKYAMTVQYKSAGSRKHPERQIEWTHNKYEKEFNNVITQAIKNINQQLFICVYDGKDINYDKVTSLSKSINERLLAFNDYIVELLFFGSGVKGIDNNKESLANATGSDAGKGVLRSRLVITKGSTQSLINKIDKANVSEFLYKGKDNTRDLQTFLNIINEIENMDKIDNKIDKLSSLNTPLLKTIKYILSSKITPYEKQVAIEKALIDYELDYFNRNMDSNEARYKILHSVYPKFKKAYDGLINEYKSNNYFKLKKLIKKLKSKSTNGNYYVDIDNDSKEFYNIVVVLIIMYLGSDKCISYSFSQLVNLLNSSTDDHKRTNIAINLGNKVIRLIKNITPCTPSTPITAYGEPGGKGEDNKLALLFSLNELRSLFTKLDDRGYYWLGDTLLHLIIDNCDIIVEEIVLPTNKVKDSYTILRFNEKFISDLTVGSVNLVQLPMLSQPREIDSKGNYFPYINTESTNLHLFEGRLIKSKYNVRDLTQGSELLYQGINYLNSMKFQINKLMLNFVLNEWDNKESKLFKGFNVYQPILEGDSKEIKMKKLSSNSKYHLYSNIINLASLYKDQEFYLPVFVDFRGRIYPLSNYLNYQGGDLARSLILFADCYSEKLNETGIECLNIYLANLAGYDKLPWNRRLSKVKGVVDEYLDSLRVSKVKYIEDNIDRITEPFQFMSIMYAKLYHIRNANTLISNPILFDASCSGIQHIASLTLEKELANNVNVISEAKSPKEELPQDFYSYALDKIRTRLLESDIVELRDIKLNRKMIKRSVMTIPYNISMAGIGEHLMEHFESNWVLKEKFIKIPGEATISGKEVNLNGSMYGNLTKIIYFVLTKELPSLKLLTDYFNGMIDIFSKLNLPVTWVTPSGLKISYTNMKFESTRIKANLLPSSNKTTIKLPTDSMDVMSMKRSFMPNFVHSLDAANVHLLLNSISMKCLPIYTIHDCFAGTPNNMLVLEKLVKEAFIEIYFKDEGYLNKLHKHFMEEILSATDTFNSNNNGDNIYVVNRMTKEVLRIPNLPTGYKDKNESINTFIKGLFNSKYFIG</sequence>
<dbReference type="InterPro" id="IPR046950">
    <property type="entry name" value="DNA-dir_Rpol_C_phage-type"/>
</dbReference>
<dbReference type="PANTHER" id="PTHR10102:SF0">
    <property type="entry name" value="DNA-DIRECTED RNA POLYMERASE, MITOCHONDRIAL"/>
    <property type="match status" value="1"/>
</dbReference>
<dbReference type="PROSITE" id="PS00900">
    <property type="entry name" value="RNA_POL_PHAGE_1"/>
    <property type="match status" value="1"/>
</dbReference>
<dbReference type="PROSITE" id="PS00489">
    <property type="entry name" value="RNA_POL_PHAGE_2"/>
    <property type="match status" value="1"/>
</dbReference>
<dbReference type="SUPFAM" id="SSF56672">
    <property type="entry name" value="DNA/RNA polymerases"/>
    <property type="match status" value="1"/>
</dbReference>
<keyword evidence="3 8" id="KW-0240">DNA-directed RNA polymerase</keyword>
<organism evidence="11">
    <name type="scientific">Termitomyces sp. T132</name>
    <dbReference type="NCBI Taxonomy" id="2136985"/>
    <lineage>
        <taxon>Eukaryota</taxon>
        <taxon>Fungi</taxon>
        <taxon>Dikarya</taxon>
        <taxon>Basidiomycota</taxon>
        <taxon>Agaricomycotina</taxon>
        <taxon>Agaricomycetes</taxon>
        <taxon>Agaricomycetidae</taxon>
        <taxon>Agaricales</taxon>
        <taxon>Tricholomatineae</taxon>
        <taxon>Lyophyllaceae</taxon>
        <taxon>Termitomyces</taxon>
    </lineage>
</organism>
<comment type="catalytic activity">
    <reaction evidence="7 8">
        <text>RNA(n) + a ribonucleoside 5'-triphosphate = RNA(n+1) + diphosphate</text>
        <dbReference type="Rhea" id="RHEA:21248"/>
        <dbReference type="Rhea" id="RHEA-COMP:14527"/>
        <dbReference type="Rhea" id="RHEA-COMP:17342"/>
        <dbReference type="ChEBI" id="CHEBI:33019"/>
        <dbReference type="ChEBI" id="CHEBI:61557"/>
        <dbReference type="ChEBI" id="CHEBI:140395"/>
        <dbReference type="EC" id="2.7.7.6"/>
    </reaction>
</comment>
<evidence type="ECO:0000256" key="3">
    <source>
        <dbReference type="ARBA" id="ARBA00022478"/>
    </source>
</evidence>
<feature type="transmembrane region" description="Helical" evidence="9">
    <location>
        <begin position="28"/>
        <end position="49"/>
    </location>
</feature>
<protein>
    <recommendedName>
        <fullName evidence="2 8">DNA-directed RNA polymerase</fullName>
        <ecNumber evidence="2 8">2.7.7.6</ecNumber>
    </recommendedName>
</protein>
<dbReference type="Gene3D" id="1.10.150.20">
    <property type="entry name" value="5' to 3' exonuclease, C-terminal subdomain"/>
    <property type="match status" value="1"/>
</dbReference>
<dbReference type="Gene3D" id="3.30.70.370">
    <property type="match status" value="1"/>
</dbReference>
<dbReference type="GO" id="GO:0003899">
    <property type="term" value="F:DNA-directed RNA polymerase activity"/>
    <property type="evidence" value="ECO:0007669"/>
    <property type="project" value="UniProtKB-EC"/>
</dbReference>
<proteinExistence type="inferred from homology"/>
<dbReference type="PANTHER" id="PTHR10102">
    <property type="entry name" value="DNA-DIRECTED RNA POLYMERASE, MITOCHONDRIAL"/>
    <property type="match status" value="1"/>
</dbReference>
<comment type="function">
    <text evidence="8">DNA-dependent RNA polymerase catalyzes the transcription of DNA into RNA using the four ribonucleoside triphosphates as substrates.</text>
</comment>
<accession>A0A8H2S9W3</accession>
<keyword evidence="9" id="KW-0472">Membrane</keyword>
<evidence type="ECO:0000256" key="6">
    <source>
        <dbReference type="ARBA" id="ARBA00023163"/>
    </source>
</evidence>
<evidence type="ECO:0000256" key="9">
    <source>
        <dbReference type="SAM" id="Phobius"/>
    </source>
</evidence>
<feature type="domain" description="DNA-directed RNA polymerase C-terminal" evidence="10">
    <location>
        <begin position="1067"/>
        <end position="1454"/>
    </location>
</feature>
<evidence type="ECO:0000256" key="2">
    <source>
        <dbReference type="ARBA" id="ARBA00012418"/>
    </source>
</evidence>
<dbReference type="EC" id="2.7.7.6" evidence="2 8"/>
<keyword evidence="9" id="KW-1133">Transmembrane helix</keyword>
<dbReference type="EMBL" id="MW874165">
    <property type="protein sequence ID" value="QWO71459.1"/>
    <property type="molecule type" value="Genomic_DNA"/>
</dbReference>
<dbReference type="GO" id="GO:0006390">
    <property type="term" value="P:mitochondrial transcription"/>
    <property type="evidence" value="ECO:0007669"/>
    <property type="project" value="TreeGrafter"/>
</dbReference>
<dbReference type="GO" id="GO:0001018">
    <property type="term" value="F:mitochondrial promoter sequence-specific DNA binding"/>
    <property type="evidence" value="ECO:0007669"/>
    <property type="project" value="TreeGrafter"/>
</dbReference>
<name>A0A8H2S9W3_9AGAR</name>
<comment type="similarity">
    <text evidence="1 8">Belongs to the phage and mitochondrial RNA polymerase family.</text>
</comment>
<evidence type="ECO:0000313" key="11">
    <source>
        <dbReference type="EMBL" id="QWO71459.1"/>
    </source>
</evidence>
<keyword evidence="11" id="KW-0614">Plasmid</keyword>
<geneLocation type="mitochondrion" evidence="11"/>
<feature type="transmembrane region" description="Helical" evidence="9">
    <location>
        <begin position="61"/>
        <end position="80"/>
    </location>
</feature>
<gene>
    <name evidence="11" type="primary">rpo</name>
</gene>
<evidence type="ECO:0000256" key="8">
    <source>
        <dbReference type="RuleBase" id="RU003805"/>
    </source>
</evidence>
<keyword evidence="4 8" id="KW-0808">Transferase</keyword>
<evidence type="ECO:0000256" key="1">
    <source>
        <dbReference type="ARBA" id="ARBA00009493"/>
    </source>
</evidence>